<comment type="caution">
    <text evidence="2">The sequence shown here is derived from an EMBL/GenBank/DDBJ whole genome shotgun (WGS) entry which is preliminary data.</text>
</comment>
<reference evidence="2" key="1">
    <citation type="submission" date="2019-04" db="EMBL/GenBank/DDBJ databases">
        <authorList>
            <person name="Alioto T."/>
            <person name="Alioto T."/>
        </authorList>
    </citation>
    <scope>NUCLEOTIDE SEQUENCE [LARGE SCALE GENOMIC DNA]</scope>
</reference>
<proteinExistence type="predicted"/>
<feature type="compositionally biased region" description="Basic residues" evidence="1">
    <location>
        <begin position="30"/>
        <end position="41"/>
    </location>
</feature>
<protein>
    <submittedName>
        <fullName evidence="2">Uncharacterized protein</fullName>
    </submittedName>
</protein>
<evidence type="ECO:0000313" key="3">
    <source>
        <dbReference type="Proteomes" id="UP000335636"/>
    </source>
</evidence>
<evidence type="ECO:0000313" key="2">
    <source>
        <dbReference type="EMBL" id="VTJ72264.1"/>
    </source>
</evidence>
<accession>A0A5E4BRH6</accession>
<dbReference type="Proteomes" id="UP000335636">
    <property type="component" value="Unassembled WGS sequence"/>
</dbReference>
<sequence>MQCESEARVGLRSDAYLSEVTAPQPGIVCKPRRGRHNRRRGFGFERMRAPSGGDDEEQLSVLLEKGH</sequence>
<evidence type="ECO:0000256" key="1">
    <source>
        <dbReference type="SAM" id="MobiDB-lite"/>
    </source>
</evidence>
<dbReference type="AlphaFoldDB" id="A0A5E4BRH6"/>
<feature type="region of interest" description="Disordered" evidence="1">
    <location>
        <begin position="27"/>
        <end position="67"/>
    </location>
</feature>
<name>A0A5E4BRH6_MARMO</name>
<organism evidence="2 3">
    <name type="scientific">Marmota monax</name>
    <name type="common">Woodchuck</name>
    <dbReference type="NCBI Taxonomy" id="9995"/>
    <lineage>
        <taxon>Eukaryota</taxon>
        <taxon>Metazoa</taxon>
        <taxon>Chordata</taxon>
        <taxon>Craniata</taxon>
        <taxon>Vertebrata</taxon>
        <taxon>Euteleostomi</taxon>
        <taxon>Mammalia</taxon>
        <taxon>Eutheria</taxon>
        <taxon>Euarchontoglires</taxon>
        <taxon>Glires</taxon>
        <taxon>Rodentia</taxon>
        <taxon>Sciuromorpha</taxon>
        <taxon>Sciuridae</taxon>
        <taxon>Xerinae</taxon>
        <taxon>Marmotini</taxon>
        <taxon>Marmota</taxon>
    </lineage>
</organism>
<keyword evidence="3" id="KW-1185">Reference proteome</keyword>
<dbReference type="EMBL" id="CABDUW010000616">
    <property type="protein sequence ID" value="VTJ72264.1"/>
    <property type="molecule type" value="Genomic_DNA"/>
</dbReference>
<gene>
    <name evidence="2" type="ORF">MONAX_5E022422</name>
</gene>